<dbReference type="AlphaFoldDB" id="A0A371X0P9"/>
<dbReference type="Gene3D" id="3.10.105.10">
    <property type="entry name" value="Dipeptide-binding Protein, Domain 3"/>
    <property type="match status" value="1"/>
</dbReference>
<name>A0A371X0P9_9HYPH</name>
<dbReference type="EMBL" id="QURL01000005">
    <property type="protein sequence ID" value="RFC62775.1"/>
    <property type="molecule type" value="Genomic_DNA"/>
</dbReference>
<dbReference type="SUPFAM" id="SSF53850">
    <property type="entry name" value="Periplasmic binding protein-like II"/>
    <property type="match status" value="1"/>
</dbReference>
<reference evidence="5 6" key="1">
    <citation type="submission" date="2018-08" db="EMBL/GenBank/DDBJ databases">
        <title>Fulvimarina sp. 85, whole genome shotgun sequence.</title>
        <authorList>
            <person name="Tuo L."/>
        </authorList>
    </citation>
    <scope>NUCLEOTIDE SEQUENCE [LARGE SCALE GENOMIC DNA]</scope>
    <source>
        <strain evidence="5 6">85</strain>
    </source>
</reference>
<evidence type="ECO:0000256" key="1">
    <source>
        <dbReference type="ARBA" id="ARBA00004418"/>
    </source>
</evidence>
<comment type="similarity">
    <text evidence="2">Belongs to the bacterial solute-binding protein 5 family.</text>
</comment>
<dbReference type="Pfam" id="PF00496">
    <property type="entry name" value="SBP_bac_5"/>
    <property type="match status" value="1"/>
</dbReference>
<organism evidence="5 6">
    <name type="scientific">Fulvimarina endophytica</name>
    <dbReference type="NCBI Taxonomy" id="2293836"/>
    <lineage>
        <taxon>Bacteria</taxon>
        <taxon>Pseudomonadati</taxon>
        <taxon>Pseudomonadota</taxon>
        <taxon>Alphaproteobacteria</taxon>
        <taxon>Hyphomicrobiales</taxon>
        <taxon>Aurantimonadaceae</taxon>
        <taxon>Fulvimarina</taxon>
    </lineage>
</organism>
<keyword evidence="3" id="KW-0732">Signal</keyword>
<proteinExistence type="inferred from homology"/>
<dbReference type="OrthoDB" id="9803988at2"/>
<gene>
    <name evidence="5" type="ORF">DYI37_12445</name>
</gene>
<evidence type="ECO:0000256" key="2">
    <source>
        <dbReference type="ARBA" id="ARBA00005695"/>
    </source>
</evidence>
<dbReference type="InterPro" id="IPR039424">
    <property type="entry name" value="SBP_5"/>
</dbReference>
<dbReference type="PANTHER" id="PTHR30290:SF64">
    <property type="entry name" value="ABC TRANSPORTER PERIPLASMIC BINDING PROTEIN"/>
    <property type="match status" value="1"/>
</dbReference>
<comment type="caution">
    <text evidence="5">The sequence shown here is derived from an EMBL/GenBank/DDBJ whole genome shotgun (WGS) entry which is preliminary data.</text>
</comment>
<dbReference type="InterPro" id="IPR030678">
    <property type="entry name" value="Peptide/Ni-bd"/>
</dbReference>
<dbReference type="GO" id="GO:0042884">
    <property type="term" value="P:microcin transport"/>
    <property type="evidence" value="ECO:0007669"/>
    <property type="project" value="TreeGrafter"/>
</dbReference>
<evidence type="ECO:0000256" key="3">
    <source>
        <dbReference type="ARBA" id="ARBA00022729"/>
    </source>
</evidence>
<comment type="subcellular location">
    <subcellularLocation>
        <location evidence="1">Periplasm</location>
    </subcellularLocation>
</comment>
<dbReference type="InterPro" id="IPR000914">
    <property type="entry name" value="SBP_5_dom"/>
</dbReference>
<dbReference type="GO" id="GO:0030288">
    <property type="term" value="C:outer membrane-bounded periplasmic space"/>
    <property type="evidence" value="ECO:0007669"/>
    <property type="project" value="TreeGrafter"/>
</dbReference>
<sequence length="623" mass="70482">MLRGDCILTFLARQRTLSFLVVVLAGAAGLMAGPSRAEPSHALAMQGEPELSADFDHVPSVNPDAPQGGTMRYGVYGSFDNLNPVIVRGALTTARGIWFDREFGNLVFEPLMQRSRDEAFTMYGLLAETVETDEQRSFVEFQLNPEARFSDGEPVRPEDVLFTVEMLREHGRPFYANWLRPAKTIEKVGEHGVRFTFDETADRETPLLIAGLPVLPEHAFDRETFERTTLKPVIGSGPYVIDDVRPGQQITYRKNPDYWGRDLPIKKGFDNYDRIVIDYFRDANAQFEAFKKGNTYVYPDGDPNHWRTAYDFPAVRDGRVIKDRFEVGAPSNMLGFVFNTRRQVFEDRKVREALAMLFDFEWVNRNLFYEAYARTSSFFENSELSSSGIPASAAERELLAPFPGAVAPDVMDGTYRPATTDGSGADRDVMRRALKLLNDAGYRFEGRSLVGPDGRPLSFEVLAQTNEQERIALAYKRTLSRLGIDLKLRTVDDSQYQARRASYDYDMIFATYAASLSPGAEQVYRWGSGSRDVEGTFNFAGVADPALDALIQKIVTARSREDFVTAVRAYDRVLVSGQYVIPLFHLPEQRLARWAFVEHPEKTPLYGYQLPTFWLDEAAMANR</sequence>
<evidence type="ECO:0000313" key="5">
    <source>
        <dbReference type="EMBL" id="RFC62775.1"/>
    </source>
</evidence>
<dbReference type="Gene3D" id="3.40.190.10">
    <property type="entry name" value="Periplasmic binding protein-like II"/>
    <property type="match status" value="1"/>
</dbReference>
<dbReference type="CDD" id="cd08497">
    <property type="entry name" value="MbnE-like"/>
    <property type="match status" value="1"/>
</dbReference>
<dbReference type="GO" id="GO:1904680">
    <property type="term" value="F:peptide transmembrane transporter activity"/>
    <property type="evidence" value="ECO:0007669"/>
    <property type="project" value="TreeGrafter"/>
</dbReference>
<dbReference type="PIRSF" id="PIRSF002741">
    <property type="entry name" value="MppA"/>
    <property type="match status" value="1"/>
</dbReference>
<keyword evidence="6" id="KW-1185">Reference proteome</keyword>
<dbReference type="GO" id="GO:0015833">
    <property type="term" value="P:peptide transport"/>
    <property type="evidence" value="ECO:0007669"/>
    <property type="project" value="TreeGrafter"/>
</dbReference>
<evidence type="ECO:0000313" key="6">
    <source>
        <dbReference type="Proteomes" id="UP000264310"/>
    </source>
</evidence>
<dbReference type="PANTHER" id="PTHR30290">
    <property type="entry name" value="PERIPLASMIC BINDING COMPONENT OF ABC TRANSPORTER"/>
    <property type="match status" value="1"/>
</dbReference>
<protein>
    <submittedName>
        <fullName evidence="5">ABC transporter substrate-binding protein</fullName>
    </submittedName>
</protein>
<accession>A0A371X0P9</accession>
<feature type="domain" description="Solute-binding protein family 5" evidence="4">
    <location>
        <begin position="122"/>
        <end position="530"/>
    </location>
</feature>
<dbReference type="Proteomes" id="UP000264310">
    <property type="component" value="Unassembled WGS sequence"/>
</dbReference>
<evidence type="ECO:0000259" key="4">
    <source>
        <dbReference type="Pfam" id="PF00496"/>
    </source>
</evidence>
<dbReference type="GO" id="GO:0043190">
    <property type="term" value="C:ATP-binding cassette (ABC) transporter complex"/>
    <property type="evidence" value="ECO:0007669"/>
    <property type="project" value="InterPro"/>
</dbReference>